<evidence type="ECO:0000313" key="4">
    <source>
        <dbReference type="EMBL" id="QHT88879.1"/>
    </source>
</evidence>
<keyword evidence="2" id="KW-0255">Endonuclease</keyword>
<dbReference type="EMBL" id="MN740125">
    <property type="protein sequence ID" value="QHT88879.1"/>
    <property type="molecule type" value="Genomic_DNA"/>
</dbReference>
<accession>A0A6C0I7W1</accession>
<dbReference type="Gene3D" id="3.40.600.10">
    <property type="entry name" value="DNA mismatch repair MutH/Restriction endonuclease, type II"/>
    <property type="match status" value="1"/>
</dbReference>
<evidence type="ECO:0000256" key="3">
    <source>
        <dbReference type="ARBA" id="ARBA00022801"/>
    </source>
</evidence>
<name>A0A6C0I7W1_9ZZZZ</name>
<dbReference type="InterPro" id="IPR037057">
    <property type="entry name" value="DNA_rep_MutH/T2_RE_sf"/>
</dbReference>
<sequence>MLTLADIKDKSYINVLNNIIKEIIKTTGYCTLELLITQIHALCQELADFTNTNMEKFKITKVTDKGLVGKIVEFKLFGNLPNNDSCPDMLYGDIKTTHFKCLNTKTNKSYNAKERLTLTNFGDPSKQSNIDTIADKNCLQETKFYDKINNGIIVIFQDEDNTAFSTVESYYSKKILGIVLYNLDEVFEKQPEVAKIFQEDFNKIKSCILAHNVSQSGQTYLHIHPHGSKGSNTRAFGFKNKFLTKLVSIYLDLPLQVKGRSDYIEFL</sequence>
<dbReference type="GO" id="GO:0004519">
    <property type="term" value="F:endonuclease activity"/>
    <property type="evidence" value="ECO:0007669"/>
    <property type="project" value="UniProtKB-KW"/>
</dbReference>
<protein>
    <recommendedName>
        <fullName evidence="5">DNA mismatch repair MutH/Type II restriction enzyme Sau3AI domain-containing protein</fullName>
    </recommendedName>
</protein>
<dbReference type="InterPro" id="IPR011335">
    <property type="entry name" value="Restrct_endonuc-II-like"/>
</dbReference>
<evidence type="ECO:0008006" key="5">
    <source>
        <dbReference type="Google" id="ProtNLM"/>
    </source>
</evidence>
<dbReference type="GO" id="GO:0003677">
    <property type="term" value="F:DNA binding"/>
    <property type="evidence" value="ECO:0007669"/>
    <property type="project" value="InterPro"/>
</dbReference>
<reference evidence="4" key="1">
    <citation type="journal article" date="2020" name="Nature">
        <title>Giant virus diversity and host interactions through global metagenomics.</title>
        <authorList>
            <person name="Schulz F."/>
            <person name="Roux S."/>
            <person name="Paez-Espino D."/>
            <person name="Jungbluth S."/>
            <person name="Walsh D.A."/>
            <person name="Denef V.J."/>
            <person name="McMahon K.D."/>
            <person name="Konstantinidis K.T."/>
            <person name="Eloe-Fadrosh E.A."/>
            <person name="Kyrpides N.C."/>
            <person name="Woyke T."/>
        </authorList>
    </citation>
    <scope>NUCLEOTIDE SEQUENCE</scope>
    <source>
        <strain evidence="4">GVMAG-M-3300023184-51</strain>
    </source>
</reference>
<proteinExistence type="predicted"/>
<evidence type="ECO:0000256" key="2">
    <source>
        <dbReference type="ARBA" id="ARBA00022759"/>
    </source>
</evidence>
<dbReference type="GO" id="GO:0016787">
    <property type="term" value="F:hydrolase activity"/>
    <property type="evidence" value="ECO:0007669"/>
    <property type="project" value="UniProtKB-KW"/>
</dbReference>
<keyword evidence="3" id="KW-0378">Hydrolase</keyword>
<evidence type="ECO:0000256" key="1">
    <source>
        <dbReference type="ARBA" id="ARBA00022722"/>
    </source>
</evidence>
<dbReference type="AlphaFoldDB" id="A0A6C0I7W1"/>
<organism evidence="4">
    <name type="scientific">viral metagenome</name>
    <dbReference type="NCBI Taxonomy" id="1070528"/>
    <lineage>
        <taxon>unclassified sequences</taxon>
        <taxon>metagenomes</taxon>
        <taxon>organismal metagenomes</taxon>
    </lineage>
</organism>
<dbReference type="SUPFAM" id="SSF52980">
    <property type="entry name" value="Restriction endonuclease-like"/>
    <property type="match status" value="1"/>
</dbReference>
<keyword evidence="1" id="KW-0540">Nuclease</keyword>